<proteinExistence type="predicted"/>
<keyword evidence="2" id="KW-1185">Reference proteome</keyword>
<organism evidence="1 2">
    <name type="scientific">Halolamina salina</name>
    <dbReference type="NCBI Taxonomy" id="1220023"/>
    <lineage>
        <taxon>Archaea</taxon>
        <taxon>Methanobacteriati</taxon>
        <taxon>Methanobacteriota</taxon>
        <taxon>Stenosarchaea group</taxon>
        <taxon>Halobacteria</taxon>
        <taxon>Halobacteriales</taxon>
        <taxon>Haloferacaceae</taxon>
    </lineage>
</organism>
<dbReference type="EMBL" id="JBHUDH010000092">
    <property type="protein sequence ID" value="MFD1526398.1"/>
    <property type="molecule type" value="Genomic_DNA"/>
</dbReference>
<evidence type="ECO:0000313" key="1">
    <source>
        <dbReference type="EMBL" id="MFD1526398.1"/>
    </source>
</evidence>
<dbReference type="Proteomes" id="UP001597111">
    <property type="component" value="Unassembled WGS sequence"/>
</dbReference>
<reference evidence="1 2" key="1">
    <citation type="journal article" date="2019" name="Int. J. Syst. Evol. Microbiol.">
        <title>The Global Catalogue of Microorganisms (GCM) 10K type strain sequencing project: providing services to taxonomists for standard genome sequencing and annotation.</title>
        <authorList>
            <consortium name="The Broad Institute Genomics Platform"/>
            <consortium name="The Broad Institute Genome Sequencing Center for Infectious Disease"/>
            <person name="Wu L."/>
            <person name="Ma J."/>
        </authorList>
    </citation>
    <scope>NUCLEOTIDE SEQUENCE [LARGE SCALE GENOMIC DNA]</scope>
    <source>
        <strain evidence="1 2">CGMCC 1.12285</strain>
    </source>
</reference>
<dbReference type="InterPro" id="IPR054383">
    <property type="entry name" value="PspAB-like"/>
</dbReference>
<name>A0ABD6B7F4_9EURY</name>
<sequence length="223" mass="24319">MGIFDSIKSVLGTRAEADASSAADPEALFGMSTAYVTMEAELGYESAGAAALCFSEVDSTAFADAVDEVEAILRAGETETGTEFRRREDDHGYHWVILEDDDPEDLVTSVHFAADEFVEQGFGSRLLAAVFGFEKGDGNVAESGGNSGDRGAGATRASTDRAYWIYSFRRGAYYPFCPTGDHDRNTRAEFKLRSVLDGELEIEGEESHWYPLWPDTAGGHPWE</sequence>
<dbReference type="AlphaFoldDB" id="A0ABD6B7F4"/>
<accession>A0ABD6B7F4</accession>
<gene>
    <name evidence="1" type="ORF">ACFR9S_08820</name>
</gene>
<comment type="caution">
    <text evidence="1">The sequence shown here is derived from an EMBL/GenBank/DDBJ whole genome shotgun (WGS) entry which is preliminary data.</text>
</comment>
<protein>
    <submittedName>
        <fullName evidence="1">Uncharacterized protein</fullName>
    </submittedName>
</protein>
<evidence type="ECO:0000313" key="2">
    <source>
        <dbReference type="Proteomes" id="UP001597111"/>
    </source>
</evidence>
<dbReference type="Pfam" id="PF22742">
    <property type="entry name" value="PspAB"/>
    <property type="match status" value="1"/>
</dbReference>
<dbReference type="RefSeq" id="WP_379730538.1">
    <property type="nucleotide sequence ID" value="NZ_JBHSWZ010000007.1"/>
</dbReference>